<dbReference type="KEGG" id="bdw:94334796"/>
<dbReference type="AlphaFoldDB" id="A0AAD9UPV6"/>
<dbReference type="Pfam" id="PF10358">
    <property type="entry name" value="NT-C2"/>
    <property type="match status" value="1"/>
</dbReference>
<dbReference type="GeneID" id="94334796"/>
<sequence>MTPFDESNLSRYFFELTVNQLNLSLNVARRVALVWVAGTHRSQTWDTIVLLPGTTHPIDQKLVIHHTFNQDHATPFKTVFQVIDAQDESKWAVLAECKLDLAKLLTNDQTKHFTKPLKCPTDANASVVMSISTTTLVYNATEKGSSKDHSVINSSNASIVSKVSKKGLDGMKRDDLYKNINKMATKLAKVESEIEMQTSKLNKISKDATTTQCSIHEALQLDIKKKDRQIKILVRQLDEMHTALAISHQRELELGIMSTRKKIQAGNETLDSYASLDQLHKSSNLGSLIPNFTSGQVSSPSIPDMDGFNRPHKTLFDSISVPLYHTSYMRPFKGDVLDSISEVPKASTIGTSNALKRVPTTRTQAHIRQGTIANEPQQTRAKMSAGPIMVNYSFNEKDHLNKSPKTINNETQTIGPARVFRNIESDKMKYSNRLVPVKVSENGSKLIKTEQSKISSPGLSQVKTMAPSPVAPANNTSQKDTRLVPLPQVPKNNSSTNHILQTPNTKLGDTPVGIREHISYLEQNLIETKMALATNETSHQMEIMGIKKAMAKL</sequence>
<organism evidence="4 5">
    <name type="scientific">Babesia duncani</name>
    <dbReference type="NCBI Taxonomy" id="323732"/>
    <lineage>
        <taxon>Eukaryota</taxon>
        <taxon>Sar</taxon>
        <taxon>Alveolata</taxon>
        <taxon>Apicomplexa</taxon>
        <taxon>Aconoidasida</taxon>
        <taxon>Piroplasmida</taxon>
        <taxon>Babesiidae</taxon>
        <taxon>Babesia</taxon>
    </lineage>
</organism>
<evidence type="ECO:0000256" key="1">
    <source>
        <dbReference type="SAM" id="Coils"/>
    </source>
</evidence>
<evidence type="ECO:0000256" key="2">
    <source>
        <dbReference type="SAM" id="MobiDB-lite"/>
    </source>
</evidence>
<evidence type="ECO:0000313" key="4">
    <source>
        <dbReference type="EMBL" id="KAK2197498.1"/>
    </source>
</evidence>
<feature type="compositionally biased region" description="Polar residues" evidence="2">
    <location>
        <begin position="490"/>
        <end position="507"/>
    </location>
</feature>
<evidence type="ECO:0000259" key="3">
    <source>
        <dbReference type="Pfam" id="PF10358"/>
    </source>
</evidence>
<proteinExistence type="predicted"/>
<feature type="domain" description="C2 NT-type" evidence="3">
    <location>
        <begin position="12"/>
        <end position="134"/>
    </location>
</feature>
<dbReference type="Proteomes" id="UP001214638">
    <property type="component" value="Unassembled WGS sequence"/>
</dbReference>
<feature type="region of interest" description="Disordered" evidence="2">
    <location>
        <begin position="466"/>
        <end position="511"/>
    </location>
</feature>
<dbReference type="EMBL" id="JALLKP010000001">
    <property type="protein sequence ID" value="KAK2197498.1"/>
    <property type="molecule type" value="Genomic_DNA"/>
</dbReference>
<keyword evidence="5" id="KW-1185">Reference proteome</keyword>
<dbReference type="InterPro" id="IPR019448">
    <property type="entry name" value="NT-C2"/>
</dbReference>
<reference evidence="4" key="1">
    <citation type="journal article" date="2023" name="Nat. Microbiol.">
        <title>Babesia duncani multi-omics identifies virulence factors and drug targets.</title>
        <authorList>
            <person name="Singh P."/>
            <person name="Lonardi S."/>
            <person name="Liang Q."/>
            <person name="Vydyam P."/>
            <person name="Khabirova E."/>
            <person name="Fang T."/>
            <person name="Gihaz S."/>
            <person name="Thekkiniath J."/>
            <person name="Munshi M."/>
            <person name="Abel S."/>
            <person name="Ciampossin L."/>
            <person name="Batugedara G."/>
            <person name="Gupta M."/>
            <person name="Lu X.M."/>
            <person name="Lenz T."/>
            <person name="Chakravarty S."/>
            <person name="Cornillot E."/>
            <person name="Hu Y."/>
            <person name="Ma W."/>
            <person name="Gonzalez L.M."/>
            <person name="Sanchez S."/>
            <person name="Estrada K."/>
            <person name="Sanchez-Flores A."/>
            <person name="Montero E."/>
            <person name="Harb O.S."/>
            <person name="Le Roch K.G."/>
            <person name="Mamoun C.B."/>
        </authorList>
    </citation>
    <scope>NUCLEOTIDE SEQUENCE</scope>
    <source>
        <strain evidence="4">WA1</strain>
    </source>
</reference>
<comment type="caution">
    <text evidence="4">The sequence shown here is derived from an EMBL/GenBank/DDBJ whole genome shotgun (WGS) entry which is preliminary data.</text>
</comment>
<evidence type="ECO:0000313" key="5">
    <source>
        <dbReference type="Proteomes" id="UP001214638"/>
    </source>
</evidence>
<feature type="coiled-coil region" evidence="1">
    <location>
        <begin position="173"/>
        <end position="236"/>
    </location>
</feature>
<gene>
    <name evidence="4" type="ORF">BdWA1_000498</name>
</gene>
<keyword evidence="1" id="KW-0175">Coiled coil</keyword>
<accession>A0AAD9UPV6</accession>
<protein>
    <recommendedName>
        <fullName evidence="3">C2 NT-type domain-containing protein</fullName>
    </recommendedName>
</protein>
<dbReference type="RefSeq" id="XP_067804340.1">
    <property type="nucleotide sequence ID" value="XM_067945549.1"/>
</dbReference>
<name>A0AAD9UPV6_9APIC</name>